<protein>
    <recommendedName>
        <fullName evidence="5">FNIP repeat-containing protein</fullName>
    </recommendedName>
</protein>
<keyword evidence="4" id="KW-1185">Reference proteome</keyword>
<dbReference type="InterPro" id="IPR008615">
    <property type="entry name" value="FNIP"/>
</dbReference>
<dbReference type="EMBL" id="AJWJ01000488">
    <property type="protein sequence ID" value="KAF2070465.1"/>
    <property type="molecule type" value="Genomic_DNA"/>
</dbReference>
<evidence type="ECO:0000256" key="1">
    <source>
        <dbReference type="ARBA" id="ARBA00022737"/>
    </source>
</evidence>
<dbReference type="PANTHER" id="PTHR32134">
    <property type="entry name" value="FNIP REPEAT-CONTAINING PROTEIN"/>
    <property type="match status" value="1"/>
</dbReference>
<evidence type="ECO:0000256" key="2">
    <source>
        <dbReference type="SAM" id="MobiDB-lite"/>
    </source>
</evidence>
<keyword evidence="1" id="KW-0677">Repeat</keyword>
<dbReference type="Pfam" id="PF05725">
    <property type="entry name" value="FNIP"/>
    <property type="match status" value="6"/>
</dbReference>
<dbReference type="Proteomes" id="UP000695562">
    <property type="component" value="Unassembled WGS sequence"/>
</dbReference>
<organism evidence="3 4">
    <name type="scientific">Polysphondylium violaceum</name>
    <dbReference type="NCBI Taxonomy" id="133409"/>
    <lineage>
        <taxon>Eukaryota</taxon>
        <taxon>Amoebozoa</taxon>
        <taxon>Evosea</taxon>
        <taxon>Eumycetozoa</taxon>
        <taxon>Dictyostelia</taxon>
        <taxon>Dictyosteliales</taxon>
        <taxon>Dictyosteliaceae</taxon>
        <taxon>Polysphondylium</taxon>
    </lineage>
</organism>
<dbReference type="OrthoDB" id="439743at2759"/>
<sequence>MTIINGHLRWITPSVFKDNVLDHLFVYELTSDRFNQYEISNDIKYIKVIITESDMNNKDLKLPKIISSNLTDLELYFDFKYSKSKDYLSLKLKFKDFVIPENIKSLTISNNYKYDDGIHNLLLPHSDKFPSSIKKLVIPWLTKDQISFIPPSIKHLVLVNQVKPFSTLPTTIDHIEFVDKFSKVQKEDKYDEQDKNDQDNDEEEEENDDDEDDDDEEEEDDDDGEDEDEEDDDQDEYLHIKSIKNAKFPQNVKVTFDFLIDMKTPQKNFHYHIENPDEGVEDLFKSYLDVQTIPFTSCLKDKIYFHFSGYRRRKSLPNNIKYIVWTNDYFSDIDTIPRGFIKPSVKSIRFWSNIYDPVNWLPNTIEHLIIDSGWESFCNVQTLPESLKYLNIGNSDLGFDNIVVPEGLRHLEIYTGDWITLYNMIPKQITHLKINVIDGSKKRDHININLPSSLVHVDIDPKYIDNIKIIDEKEYYNPITTKSTLKKLHVSNSFNQMIPPNSLPPTLEDLSIGKSFNKKISKGVIPESITRLTDNTFNGLKIKDLFPNVTYYNGATLKRIELENAKEIEINSSVKELIKSKSLKSLTIIPHQIYFSLETLSTLYPNLEKLKILTTYHKIGPLPNIKEFSFKCSSTQIKFPDSIQILKASAYKTFTLEELPKSLKELRLGYKTNKSILSLNENQFNIDIYKNNNNKKIKTVESTSVAQTKPINNNNSNNNNQFLQIWRNIFLKKKIIDSLLNPSGQLIQDFCERDKSVQYISYTNVEIKPDTKKIYLKKDLLHKLYGSLPNHMTRLLSDKYHCYEKGTEIPIDTDILIWTLDEIIPQGIIPFGVRSIYFSSGFNQIILPDTFPDSVMEIAFGFCFNQNLKFVRFPKNLISLYFGEKFNQLLLPELLPETLKYIGFEDAPNNKVKESLPLLGPNVDHLLLHSVRYANNLNKFISPHIKYIKVGRKKEEKYIQVPPTVKCVTSYYTNIKVADVSLETTKTSSKSKKTIENNEISGSKLDQSIALDILIVEDIFIPPHHFDLLKVKSIAFDSYFDQNIFPGCIPNGVESVKFGENFNKPISANSFIKYSNGHSLEIFPSTIKYLKFGKAFNQPIVKGSLPSSVSVVSFGEKFVQVLEKDSLPTSITKLTFESGFYHPDLLEWIPSSVTELQIGKIDENREKEKTWNNIFPIEKLGNTSITKLILGDKEIIESPKLIPSNIKEIRLCKCNTIEHIPNTIEALILGNEHNYPLNQYF</sequence>
<accession>A0A8J4PM03</accession>
<evidence type="ECO:0008006" key="5">
    <source>
        <dbReference type="Google" id="ProtNLM"/>
    </source>
</evidence>
<evidence type="ECO:0000313" key="4">
    <source>
        <dbReference type="Proteomes" id="UP000695562"/>
    </source>
</evidence>
<feature type="region of interest" description="Disordered" evidence="2">
    <location>
        <begin position="186"/>
        <end position="234"/>
    </location>
</feature>
<dbReference type="AlphaFoldDB" id="A0A8J4PM03"/>
<feature type="compositionally biased region" description="Basic and acidic residues" evidence="2">
    <location>
        <begin position="186"/>
        <end position="198"/>
    </location>
</feature>
<reference evidence="3" key="1">
    <citation type="submission" date="2020-01" db="EMBL/GenBank/DDBJ databases">
        <title>Development of genomics and gene disruption for Polysphondylium violaceum indicates a role for the polyketide synthase stlB in stalk morphogenesis.</title>
        <authorList>
            <person name="Narita B."/>
            <person name="Kawabe Y."/>
            <person name="Kin K."/>
            <person name="Saito T."/>
            <person name="Gibbs R."/>
            <person name="Kuspa A."/>
            <person name="Muzny D."/>
            <person name="Queller D."/>
            <person name="Richards S."/>
            <person name="Strassman J."/>
            <person name="Sucgang R."/>
            <person name="Worley K."/>
            <person name="Schaap P."/>
        </authorList>
    </citation>
    <scope>NUCLEOTIDE SEQUENCE</scope>
    <source>
        <strain evidence="3">QSvi11</strain>
    </source>
</reference>
<name>A0A8J4PM03_9MYCE</name>
<dbReference type="PANTHER" id="PTHR32134:SF92">
    <property type="entry name" value="FNIP REPEAT-CONTAINING PROTEIN"/>
    <property type="match status" value="1"/>
</dbReference>
<comment type="caution">
    <text evidence="3">The sequence shown here is derived from an EMBL/GenBank/DDBJ whole genome shotgun (WGS) entry which is preliminary data.</text>
</comment>
<dbReference type="SUPFAM" id="SSF52058">
    <property type="entry name" value="L domain-like"/>
    <property type="match status" value="1"/>
</dbReference>
<proteinExistence type="predicted"/>
<evidence type="ECO:0000313" key="3">
    <source>
        <dbReference type="EMBL" id="KAF2070465.1"/>
    </source>
</evidence>
<dbReference type="InterPro" id="IPR051251">
    <property type="entry name" value="STK_FNIP-Repeat"/>
</dbReference>
<feature type="compositionally biased region" description="Acidic residues" evidence="2">
    <location>
        <begin position="199"/>
        <end position="234"/>
    </location>
</feature>
<gene>
    <name evidence="3" type="ORF">CYY_008217</name>
</gene>